<evidence type="ECO:0000256" key="1">
    <source>
        <dbReference type="SAM" id="MobiDB-lite"/>
    </source>
</evidence>
<gene>
    <name evidence="2" type="ORF">TCAL_16569</name>
</gene>
<comment type="caution">
    <text evidence="2">The sequence shown here is derived from an EMBL/GenBank/DDBJ whole genome shotgun (WGS) entry which is preliminary data.</text>
</comment>
<dbReference type="Proteomes" id="UP000318571">
    <property type="component" value="Chromosome 10"/>
</dbReference>
<evidence type="ECO:0000313" key="2">
    <source>
        <dbReference type="EMBL" id="TRY63681.1"/>
    </source>
</evidence>
<keyword evidence="3" id="KW-1185">Reference proteome</keyword>
<accession>A0A553NE17</accession>
<protein>
    <submittedName>
        <fullName evidence="2">Uncharacterized protein</fullName>
    </submittedName>
</protein>
<dbReference type="EMBL" id="VCGU01000458">
    <property type="protein sequence ID" value="TRY63681.1"/>
    <property type="molecule type" value="Genomic_DNA"/>
</dbReference>
<proteinExistence type="predicted"/>
<evidence type="ECO:0000313" key="3">
    <source>
        <dbReference type="Proteomes" id="UP000318571"/>
    </source>
</evidence>
<feature type="compositionally biased region" description="Basic and acidic residues" evidence="1">
    <location>
        <begin position="11"/>
        <end position="24"/>
    </location>
</feature>
<sequence length="177" mass="19228">MSGAEGVTYDTLRRSPRIAEDRALRRPRVKASSIIPARGKYEKPPSPHSLTHSPSQSTSYLPPTRPHYLTRSLPQALDGWVDWLVGCPSVGPSVGLWVDLPLAFFPSACSVNQRQSPSILGAFHPFHKSNPSIPELASILSHDHRRVLIDGVRPGSGSVLDRLDPVRPPGVGVACSF</sequence>
<organism evidence="2 3">
    <name type="scientific">Tigriopus californicus</name>
    <name type="common">Marine copepod</name>
    <dbReference type="NCBI Taxonomy" id="6832"/>
    <lineage>
        <taxon>Eukaryota</taxon>
        <taxon>Metazoa</taxon>
        <taxon>Ecdysozoa</taxon>
        <taxon>Arthropoda</taxon>
        <taxon>Crustacea</taxon>
        <taxon>Multicrustacea</taxon>
        <taxon>Hexanauplia</taxon>
        <taxon>Copepoda</taxon>
        <taxon>Harpacticoida</taxon>
        <taxon>Harpacticidae</taxon>
        <taxon>Tigriopus</taxon>
    </lineage>
</organism>
<feature type="compositionally biased region" description="Low complexity" evidence="1">
    <location>
        <begin position="48"/>
        <end position="59"/>
    </location>
</feature>
<reference evidence="2 3" key="1">
    <citation type="journal article" date="2018" name="Nat. Ecol. Evol.">
        <title>Genomic signatures of mitonuclear coevolution across populations of Tigriopus californicus.</title>
        <authorList>
            <person name="Barreto F.S."/>
            <person name="Watson E.T."/>
            <person name="Lima T.G."/>
            <person name="Willett C.S."/>
            <person name="Edmands S."/>
            <person name="Li W."/>
            <person name="Burton R.S."/>
        </authorList>
    </citation>
    <scope>NUCLEOTIDE SEQUENCE [LARGE SCALE GENOMIC DNA]</scope>
    <source>
        <strain evidence="2 3">San Diego</strain>
    </source>
</reference>
<feature type="region of interest" description="Disordered" evidence="1">
    <location>
        <begin position="1"/>
        <end position="63"/>
    </location>
</feature>
<name>A0A553NE17_TIGCA</name>
<dbReference type="AlphaFoldDB" id="A0A553NE17"/>